<sequence>MDYTFTVFRAFSRVQGGHIQGDSPRRYCCGYVQGFTVEGEGHHKSAVGSRRKGLCLWWG</sequence>
<protein>
    <submittedName>
        <fullName evidence="1">Uncharacterized protein</fullName>
    </submittedName>
</protein>
<proteinExistence type="predicted"/>
<evidence type="ECO:0000313" key="1">
    <source>
        <dbReference type="EMBL" id="OJJ67313.1"/>
    </source>
</evidence>
<dbReference type="VEuPathDB" id="FungiDB:ASPBRDRAFT_47861"/>
<keyword evidence="2" id="KW-1185">Reference proteome</keyword>
<organism evidence="1 2">
    <name type="scientific">Aspergillus brasiliensis (strain CBS 101740 / IMI 381727 / IBT 21946)</name>
    <dbReference type="NCBI Taxonomy" id="767769"/>
    <lineage>
        <taxon>Eukaryota</taxon>
        <taxon>Fungi</taxon>
        <taxon>Dikarya</taxon>
        <taxon>Ascomycota</taxon>
        <taxon>Pezizomycotina</taxon>
        <taxon>Eurotiomycetes</taxon>
        <taxon>Eurotiomycetidae</taxon>
        <taxon>Eurotiales</taxon>
        <taxon>Aspergillaceae</taxon>
        <taxon>Aspergillus</taxon>
        <taxon>Aspergillus subgen. Circumdati</taxon>
    </lineage>
</organism>
<dbReference type="AlphaFoldDB" id="A0A1L9U6Y5"/>
<evidence type="ECO:0000313" key="2">
    <source>
        <dbReference type="Proteomes" id="UP000184499"/>
    </source>
</evidence>
<dbReference type="GeneID" id="93578451"/>
<dbReference type="RefSeq" id="XP_067474562.1">
    <property type="nucleotide sequence ID" value="XM_067625963.1"/>
</dbReference>
<accession>A0A1L9U6Y5</accession>
<gene>
    <name evidence="1" type="ORF">ASPBRDRAFT_47861</name>
</gene>
<reference evidence="2" key="1">
    <citation type="journal article" date="2017" name="Genome Biol.">
        <title>Comparative genomics reveals high biological diversity and specific adaptations in the industrially and medically important fungal genus Aspergillus.</title>
        <authorList>
            <person name="de Vries R.P."/>
            <person name="Riley R."/>
            <person name="Wiebenga A."/>
            <person name="Aguilar-Osorio G."/>
            <person name="Amillis S."/>
            <person name="Uchima C.A."/>
            <person name="Anderluh G."/>
            <person name="Asadollahi M."/>
            <person name="Askin M."/>
            <person name="Barry K."/>
            <person name="Battaglia E."/>
            <person name="Bayram O."/>
            <person name="Benocci T."/>
            <person name="Braus-Stromeyer S.A."/>
            <person name="Caldana C."/>
            <person name="Canovas D."/>
            <person name="Cerqueira G.C."/>
            <person name="Chen F."/>
            <person name="Chen W."/>
            <person name="Choi C."/>
            <person name="Clum A."/>
            <person name="Dos Santos R.A."/>
            <person name="Damasio A.R."/>
            <person name="Diallinas G."/>
            <person name="Emri T."/>
            <person name="Fekete E."/>
            <person name="Flipphi M."/>
            <person name="Freyberg S."/>
            <person name="Gallo A."/>
            <person name="Gournas C."/>
            <person name="Habgood R."/>
            <person name="Hainaut M."/>
            <person name="Harispe M.L."/>
            <person name="Henrissat B."/>
            <person name="Hilden K.S."/>
            <person name="Hope R."/>
            <person name="Hossain A."/>
            <person name="Karabika E."/>
            <person name="Karaffa L."/>
            <person name="Karanyi Z."/>
            <person name="Krasevec N."/>
            <person name="Kuo A."/>
            <person name="Kusch H."/>
            <person name="LaButti K."/>
            <person name="Lagendijk E.L."/>
            <person name="Lapidus A."/>
            <person name="Levasseur A."/>
            <person name="Lindquist E."/>
            <person name="Lipzen A."/>
            <person name="Logrieco A.F."/>
            <person name="MacCabe A."/>
            <person name="Maekelae M.R."/>
            <person name="Malavazi I."/>
            <person name="Melin P."/>
            <person name="Meyer V."/>
            <person name="Mielnichuk N."/>
            <person name="Miskei M."/>
            <person name="Molnar A.P."/>
            <person name="Mule G."/>
            <person name="Ngan C.Y."/>
            <person name="Orejas M."/>
            <person name="Orosz E."/>
            <person name="Ouedraogo J.P."/>
            <person name="Overkamp K.M."/>
            <person name="Park H.-S."/>
            <person name="Perrone G."/>
            <person name="Piumi F."/>
            <person name="Punt P.J."/>
            <person name="Ram A.F."/>
            <person name="Ramon A."/>
            <person name="Rauscher S."/>
            <person name="Record E."/>
            <person name="Riano-Pachon D.M."/>
            <person name="Robert V."/>
            <person name="Roehrig J."/>
            <person name="Ruller R."/>
            <person name="Salamov A."/>
            <person name="Salih N.S."/>
            <person name="Samson R.A."/>
            <person name="Sandor E."/>
            <person name="Sanguinetti M."/>
            <person name="Schuetze T."/>
            <person name="Sepcic K."/>
            <person name="Shelest E."/>
            <person name="Sherlock G."/>
            <person name="Sophianopoulou V."/>
            <person name="Squina F.M."/>
            <person name="Sun H."/>
            <person name="Susca A."/>
            <person name="Todd R.B."/>
            <person name="Tsang A."/>
            <person name="Unkles S.E."/>
            <person name="van de Wiele N."/>
            <person name="van Rossen-Uffink D."/>
            <person name="Oliveira J.V."/>
            <person name="Vesth T.C."/>
            <person name="Visser J."/>
            <person name="Yu J.-H."/>
            <person name="Zhou M."/>
            <person name="Andersen M.R."/>
            <person name="Archer D.B."/>
            <person name="Baker S.E."/>
            <person name="Benoit I."/>
            <person name="Brakhage A.A."/>
            <person name="Braus G.H."/>
            <person name="Fischer R."/>
            <person name="Frisvad J.C."/>
            <person name="Goldman G.H."/>
            <person name="Houbraken J."/>
            <person name="Oakley B."/>
            <person name="Pocsi I."/>
            <person name="Scazzocchio C."/>
            <person name="Seiboth B."/>
            <person name="vanKuyk P.A."/>
            <person name="Wortman J."/>
            <person name="Dyer P.S."/>
            <person name="Grigoriev I.V."/>
        </authorList>
    </citation>
    <scope>NUCLEOTIDE SEQUENCE [LARGE SCALE GENOMIC DNA]</scope>
    <source>
        <strain evidence="2">CBS 101740 / IMI 381727 / IBT 21946</strain>
    </source>
</reference>
<dbReference type="Proteomes" id="UP000184499">
    <property type="component" value="Unassembled WGS sequence"/>
</dbReference>
<name>A0A1L9U6Y5_ASPBC</name>
<dbReference type="EMBL" id="KV878694">
    <property type="protein sequence ID" value="OJJ67313.1"/>
    <property type="molecule type" value="Genomic_DNA"/>
</dbReference>